<evidence type="ECO:0000313" key="2">
    <source>
        <dbReference type="EMBL" id="GAA2702640.1"/>
    </source>
</evidence>
<protein>
    <recommendedName>
        <fullName evidence="4">Spore-associated protein A</fullName>
    </recommendedName>
</protein>
<dbReference type="RefSeq" id="WP_346158294.1">
    <property type="nucleotide sequence ID" value="NZ_BAAATE010000085.1"/>
</dbReference>
<organism evidence="2 3">
    <name type="scientific">Nonomuraea recticatena</name>
    <dbReference type="NCBI Taxonomy" id="46178"/>
    <lineage>
        <taxon>Bacteria</taxon>
        <taxon>Bacillati</taxon>
        <taxon>Actinomycetota</taxon>
        <taxon>Actinomycetes</taxon>
        <taxon>Streptosporangiales</taxon>
        <taxon>Streptosporangiaceae</taxon>
        <taxon>Nonomuraea</taxon>
    </lineage>
</organism>
<comment type="caution">
    <text evidence="2">The sequence shown here is derived from an EMBL/GenBank/DDBJ whole genome shotgun (WGS) entry which is preliminary data.</text>
</comment>
<keyword evidence="3" id="KW-1185">Reference proteome</keyword>
<keyword evidence="1" id="KW-0732">Signal</keyword>
<accession>A0ABP6FXF3</accession>
<proteinExistence type="predicted"/>
<reference evidence="3" key="1">
    <citation type="journal article" date="2019" name="Int. J. Syst. Evol. Microbiol.">
        <title>The Global Catalogue of Microorganisms (GCM) 10K type strain sequencing project: providing services to taxonomists for standard genome sequencing and annotation.</title>
        <authorList>
            <consortium name="The Broad Institute Genomics Platform"/>
            <consortium name="The Broad Institute Genome Sequencing Center for Infectious Disease"/>
            <person name="Wu L."/>
            <person name="Ma J."/>
        </authorList>
    </citation>
    <scope>NUCLEOTIDE SEQUENCE [LARGE SCALE GENOMIC DNA]</scope>
    <source>
        <strain evidence="3">JCM 6835</strain>
    </source>
</reference>
<name>A0ABP6FXF3_9ACTN</name>
<sequence>MRTFITGALITLAALTSLATTPAAAQAATSNTAAAECNTSSKSQTNDGITVRVFFTNNGTDCYVYRVQALSAQGRKYGHFNLFGPNGWSVDSPTKWWEWGEHFAASRWTIAWPGHLWCGRFYNGDNQQVTGNVCVTV</sequence>
<gene>
    <name evidence="2" type="ORF">GCM10010412_100770</name>
</gene>
<dbReference type="EMBL" id="BAAATE010000085">
    <property type="protein sequence ID" value="GAA2702640.1"/>
    <property type="molecule type" value="Genomic_DNA"/>
</dbReference>
<feature type="chain" id="PRO_5047322712" description="Spore-associated protein A" evidence="1">
    <location>
        <begin position="28"/>
        <end position="137"/>
    </location>
</feature>
<evidence type="ECO:0008006" key="4">
    <source>
        <dbReference type="Google" id="ProtNLM"/>
    </source>
</evidence>
<dbReference type="Proteomes" id="UP001501666">
    <property type="component" value="Unassembled WGS sequence"/>
</dbReference>
<feature type="signal peptide" evidence="1">
    <location>
        <begin position="1"/>
        <end position="27"/>
    </location>
</feature>
<evidence type="ECO:0000313" key="3">
    <source>
        <dbReference type="Proteomes" id="UP001501666"/>
    </source>
</evidence>
<evidence type="ECO:0000256" key="1">
    <source>
        <dbReference type="SAM" id="SignalP"/>
    </source>
</evidence>